<dbReference type="EMBL" id="BAMD01000001">
    <property type="protein sequence ID" value="GAF01458.1"/>
    <property type="molecule type" value="Genomic_DNA"/>
</dbReference>
<evidence type="ECO:0000313" key="2">
    <source>
        <dbReference type="Proteomes" id="UP000019402"/>
    </source>
</evidence>
<keyword evidence="2" id="KW-1185">Reference proteome</keyword>
<proteinExistence type="predicted"/>
<name>W7Y1R4_9BACT</name>
<protein>
    <recommendedName>
        <fullName evidence="3">VOC domain-containing protein</fullName>
    </recommendedName>
</protein>
<dbReference type="RefSeq" id="WP_027473679.1">
    <property type="nucleotide sequence ID" value="NZ_BAMD01000001.1"/>
</dbReference>
<evidence type="ECO:0008006" key="3">
    <source>
        <dbReference type="Google" id="ProtNLM"/>
    </source>
</evidence>
<gene>
    <name evidence="1" type="ORF">JCM21142_65</name>
</gene>
<dbReference type="OrthoDB" id="1121203at2"/>
<reference evidence="1 2" key="1">
    <citation type="journal article" date="2014" name="Genome Announc.">
        <title>Draft Genome Sequence of Cytophaga fermentans JCM 21142T, a Facultative Anaerobe Isolated from Marine Mud.</title>
        <authorList>
            <person name="Starns D."/>
            <person name="Oshima K."/>
            <person name="Suda W."/>
            <person name="Iino T."/>
            <person name="Yuki M."/>
            <person name="Inoue J."/>
            <person name="Kitamura K."/>
            <person name="Iida T."/>
            <person name="Darby A."/>
            <person name="Hattori M."/>
            <person name="Ohkuma M."/>
        </authorList>
    </citation>
    <scope>NUCLEOTIDE SEQUENCE [LARGE SCALE GENOMIC DNA]</scope>
    <source>
        <strain evidence="1 2">JCM 21142</strain>
    </source>
</reference>
<dbReference type="STRING" id="869213.GCA_000517085_04469"/>
<comment type="caution">
    <text evidence="1">The sequence shown here is derived from an EMBL/GenBank/DDBJ whole genome shotgun (WGS) entry which is preliminary data.</text>
</comment>
<dbReference type="AlphaFoldDB" id="W7Y1R4"/>
<dbReference type="Proteomes" id="UP000019402">
    <property type="component" value="Unassembled WGS sequence"/>
</dbReference>
<sequence length="228" mass="25875">MQTLISSPSTNQATSLDFYKRLNFYTLSEYPAIISDGKFLIEINTDKYARTGIKIINKSWENEINYLSERYPSFPIKDGYLIRDNNGVWIYLIESKELEITFNTHQSRSYLGNFMGISVETTSFEHSISFWNTLGFVQVSGAAEQGWIVLANSDGFAVSLMLPLSCPHTFTNPSMTFFNNGKNLENISKIRQSNIPIKEEITAFNPQGIADNIIIQDPGGYNIFVFND</sequence>
<organism evidence="1 2">
    <name type="scientific">Saccharicrinis fermentans DSM 9555 = JCM 21142</name>
    <dbReference type="NCBI Taxonomy" id="869213"/>
    <lineage>
        <taxon>Bacteria</taxon>
        <taxon>Pseudomonadati</taxon>
        <taxon>Bacteroidota</taxon>
        <taxon>Bacteroidia</taxon>
        <taxon>Marinilabiliales</taxon>
        <taxon>Marinilabiliaceae</taxon>
        <taxon>Saccharicrinis</taxon>
    </lineage>
</organism>
<evidence type="ECO:0000313" key="1">
    <source>
        <dbReference type="EMBL" id="GAF01458.1"/>
    </source>
</evidence>
<accession>W7Y1R4</accession>